<evidence type="ECO:0000313" key="5">
    <source>
        <dbReference type="Proteomes" id="UP000182584"/>
    </source>
</evidence>
<feature type="domain" description="Solute-binding protein family 3/N-terminal" evidence="3">
    <location>
        <begin position="167"/>
        <end position="229"/>
    </location>
</feature>
<feature type="chain" id="PRO_5039618199" evidence="2">
    <location>
        <begin position="24"/>
        <end position="293"/>
    </location>
</feature>
<sequence>MKKSLLSAILTVSCIFTMSCSNNGTTATDSGSTSGELAGSLSYEYVIHYTDGTESGVVRYDDLSTMLLGLDRGDIDYIPLSKSVAEYIANTQGDGKYVVETSDPLENYSLGVGEAHVDLLPACNDAIIAMQEDGTLSSLQDEYITKIIEGGQPEAVTFETVDGRDTLKVGVTGDLPPMDYVSEDGTPMGFNTAILAELGKRLDMNIELVTINSGSRAAALVSGKVDMIFWVLSMDFSNAQNPVRLETIDYIMFNGSKLSPTDTVATDSIFAVPEGVYISEYYFSDNEAILRKK</sequence>
<dbReference type="SUPFAM" id="SSF53850">
    <property type="entry name" value="Periplasmic binding protein-like II"/>
    <property type="match status" value="2"/>
</dbReference>
<dbReference type="PROSITE" id="PS51257">
    <property type="entry name" value="PROKAR_LIPOPROTEIN"/>
    <property type="match status" value="1"/>
</dbReference>
<evidence type="ECO:0000256" key="2">
    <source>
        <dbReference type="SAM" id="SignalP"/>
    </source>
</evidence>
<dbReference type="EMBL" id="FOGJ01000025">
    <property type="protein sequence ID" value="SES25648.1"/>
    <property type="molecule type" value="Genomic_DNA"/>
</dbReference>
<dbReference type="OrthoDB" id="9774451at2"/>
<dbReference type="PANTHER" id="PTHR35936">
    <property type="entry name" value="MEMBRANE-BOUND LYTIC MUREIN TRANSGLYCOSYLASE F"/>
    <property type="match status" value="1"/>
</dbReference>
<accession>A0A1H9VVU0</accession>
<dbReference type="Pfam" id="PF00497">
    <property type="entry name" value="SBP_bac_3"/>
    <property type="match status" value="1"/>
</dbReference>
<name>A0A1H9VVU0_BUTFI</name>
<proteinExistence type="predicted"/>
<feature type="signal peptide" evidence="2">
    <location>
        <begin position="1"/>
        <end position="23"/>
    </location>
</feature>
<dbReference type="AlphaFoldDB" id="A0A1H9VVU0"/>
<reference evidence="4 5" key="1">
    <citation type="submission" date="2016-10" db="EMBL/GenBank/DDBJ databases">
        <authorList>
            <person name="de Groot N.N."/>
        </authorList>
    </citation>
    <scope>NUCLEOTIDE SEQUENCE [LARGE SCALE GENOMIC DNA]</scope>
    <source>
        <strain evidence="4 5">AR40</strain>
    </source>
</reference>
<evidence type="ECO:0000256" key="1">
    <source>
        <dbReference type="ARBA" id="ARBA00022729"/>
    </source>
</evidence>
<organism evidence="4 5">
    <name type="scientific">Butyrivibrio fibrisolvens</name>
    <dbReference type="NCBI Taxonomy" id="831"/>
    <lineage>
        <taxon>Bacteria</taxon>
        <taxon>Bacillati</taxon>
        <taxon>Bacillota</taxon>
        <taxon>Clostridia</taxon>
        <taxon>Lachnospirales</taxon>
        <taxon>Lachnospiraceae</taxon>
        <taxon>Butyrivibrio</taxon>
    </lineage>
</organism>
<dbReference type="RefSeq" id="WP_074757955.1">
    <property type="nucleotide sequence ID" value="NZ_FOGJ01000025.1"/>
</dbReference>
<keyword evidence="1 2" id="KW-0732">Signal</keyword>
<gene>
    <name evidence="4" type="ORF">SAMN04487884_12538</name>
</gene>
<protein>
    <submittedName>
        <fullName evidence="4">Extracellular solute-binding protein, family 3</fullName>
    </submittedName>
</protein>
<evidence type="ECO:0000313" key="4">
    <source>
        <dbReference type="EMBL" id="SES25648.1"/>
    </source>
</evidence>
<dbReference type="InterPro" id="IPR001638">
    <property type="entry name" value="Solute-binding_3/MltF_N"/>
</dbReference>
<dbReference type="Gene3D" id="3.40.190.10">
    <property type="entry name" value="Periplasmic binding protein-like II"/>
    <property type="match status" value="2"/>
</dbReference>
<dbReference type="Proteomes" id="UP000182584">
    <property type="component" value="Unassembled WGS sequence"/>
</dbReference>
<evidence type="ECO:0000259" key="3">
    <source>
        <dbReference type="Pfam" id="PF00497"/>
    </source>
</evidence>
<dbReference type="eggNOG" id="COG0834">
    <property type="taxonomic scope" value="Bacteria"/>
</dbReference>